<keyword evidence="2" id="KW-1185">Reference proteome</keyword>
<dbReference type="OMA" id="RHECLAG"/>
<dbReference type="GeneID" id="20657882"/>
<organism evidence="1 2">
    <name type="scientific">Phytophthora sojae (strain P6497)</name>
    <name type="common">Soybean stem and root rot agent</name>
    <name type="synonym">Phytophthora megasperma f. sp. glycines</name>
    <dbReference type="NCBI Taxonomy" id="1094619"/>
    <lineage>
        <taxon>Eukaryota</taxon>
        <taxon>Sar</taxon>
        <taxon>Stramenopiles</taxon>
        <taxon>Oomycota</taxon>
        <taxon>Peronosporomycetes</taxon>
        <taxon>Peronosporales</taxon>
        <taxon>Peronosporaceae</taxon>
        <taxon>Phytophthora</taxon>
    </lineage>
</organism>
<reference evidence="1 2" key="1">
    <citation type="journal article" date="2006" name="Science">
        <title>Phytophthora genome sequences uncover evolutionary origins and mechanisms of pathogenesis.</title>
        <authorList>
            <person name="Tyler B.M."/>
            <person name="Tripathy S."/>
            <person name="Zhang X."/>
            <person name="Dehal P."/>
            <person name="Jiang R.H."/>
            <person name="Aerts A."/>
            <person name="Arredondo F.D."/>
            <person name="Baxter L."/>
            <person name="Bensasson D."/>
            <person name="Beynon J.L."/>
            <person name="Chapman J."/>
            <person name="Damasceno C.M."/>
            <person name="Dorrance A.E."/>
            <person name="Dou D."/>
            <person name="Dickerman A.W."/>
            <person name="Dubchak I.L."/>
            <person name="Garbelotto M."/>
            <person name="Gijzen M."/>
            <person name="Gordon S.G."/>
            <person name="Govers F."/>
            <person name="Grunwald N.J."/>
            <person name="Huang W."/>
            <person name="Ivors K.L."/>
            <person name="Jones R.W."/>
            <person name="Kamoun S."/>
            <person name="Krampis K."/>
            <person name="Lamour K.H."/>
            <person name="Lee M.K."/>
            <person name="McDonald W.H."/>
            <person name="Medina M."/>
            <person name="Meijer H.J."/>
            <person name="Nordberg E.K."/>
            <person name="Maclean D.J."/>
            <person name="Ospina-Giraldo M.D."/>
            <person name="Morris P.F."/>
            <person name="Phuntumart V."/>
            <person name="Putnam N.H."/>
            <person name="Rash S."/>
            <person name="Rose J.K."/>
            <person name="Sakihama Y."/>
            <person name="Salamov A.A."/>
            <person name="Savidor A."/>
            <person name="Scheuring C.F."/>
            <person name="Smith B.M."/>
            <person name="Sobral B.W."/>
            <person name="Terry A."/>
            <person name="Torto-Alalibo T.A."/>
            <person name="Win J."/>
            <person name="Xu Z."/>
            <person name="Zhang H."/>
            <person name="Grigoriev I.V."/>
            <person name="Rokhsar D.S."/>
            <person name="Boore J.L."/>
        </authorList>
    </citation>
    <scope>NUCLEOTIDE SEQUENCE [LARGE SCALE GENOMIC DNA]</scope>
    <source>
        <strain evidence="1 2">P6497</strain>
    </source>
</reference>
<gene>
    <name evidence="1" type="ORF">PHYSODRAFT_500752</name>
</gene>
<dbReference type="Proteomes" id="UP000002640">
    <property type="component" value="Unassembled WGS sequence"/>
</dbReference>
<dbReference type="AlphaFoldDB" id="G4ZEP8"/>
<evidence type="ECO:0000313" key="1">
    <source>
        <dbReference type="EMBL" id="EGZ16571.1"/>
    </source>
</evidence>
<evidence type="ECO:0000313" key="2">
    <source>
        <dbReference type="Proteomes" id="UP000002640"/>
    </source>
</evidence>
<dbReference type="KEGG" id="psoj:PHYSODRAFT_500752"/>
<dbReference type="RefSeq" id="XP_009525629.1">
    <property type="nucleotide sequence ID" value="XM_009527334.1"/>
</dbReference>
<name>G4ZEP8_PHYSP</name>
<protein>
    <submittedName>
        <fullName evidence="1">Uncharacterized protein</fullName>
    </submittedName>
</protein>
<sequence length="231" mass="26044">MGTTVGVFHAVGENSDDHTQDSSTGIKGASSPFSIVTASPPPVAVTPLHSIEKLQAALDALEATKSQQSARLVTALEVLEQDRHECLAGKFRSLHVRCDAAEDLRRMRERSERYRGQRALAVLSKTADWYPELLRRLLAREVAKLFIIQGVRRFTNDGCEFQATQLFQVILHLHHDDLELLHVQQLLVYLRNALHINRDEWLQVFAAHDLPAPNDDIAEDRKDPPEQPRHG</sequence>
<dbReference type="EMBL" id="JH159154">
    <property type="protein sequence ID" value="EGZ16571.1"/>
    <property type="molecule type" value="Genomic_DNA"/>
</dbReference>
<dbReference type="InParanoid" id="G4ZEP8"/>
<accession>G4ZEP8</accession>
<proteinExistence type="predicted"/>